<dbReference type="Pfam" id="PF12833">
    <property type="entry name" value="HTH_18"/>
    <property type="match status" value="1"/>
</dbReference>
<gene>
    <name evidence="5" type="ORF">ETI04_07755</name>
</gene>
<name>A0A4R6C4E4_9STAP</name>
<protein>
    <submittedName>
        <fullName evidence="5">Helix-turn-helix domain-containing protein</fullName>
    </submittedName>
</protein>
<evidence type="ECO:0000256" key="2">
    <source>
        <dbReference type="ARBA" id="ARBA00023125"/>
    </source>
</evidence>
<dbReference type="Gene3D" id="3.20.20.80">
    <property type="entry name" value="Glycosidases"/>
    <property type="match status" value="1"/>
</dbReference>
<dbReference type="SUPFAM" id="SSF46689">
    <property type="entry name" value="Homeodomain-like"/>
    <property type="match status" value="2"/>
</dbReference>
<accession>A0A4R6C4E4</accession>
<keyword evidence="3" id="KW-0804">Transcription</keyword>
<evidence type="ECO:0000259" key="4">
    <source>
        <dbReference type="PROSITE" id="PS01124"/>
    </source>
</evidence>
<proteinExistence type="predicted"/>
<dbReference type="PROSITE" id="PS01124">
    <property type="entry name" value="HTH_ARAC_FAMILY_2"/>
    <property type="match status" value="1"/>
</dbReference>
<evidence type="ECO:0000256" key="1">
    <source>
        <dbReference type="ARBA" id="ARBA00023015"/>
    </source>
</evidence>
<dbReference type="PROSITE" id="PS00041">
    <property type="entry name" value="HTH_ARAC_FAMILY_1"/>
    <property type="match status" value="1"/>
</dbReference>
<evidence type="ECO:0000313" key="5">
    <source>
        <dbReference type="EMBL" id="TDM16583.1"/>
    </source>
</evidence>
<dbReference type="Proteomes" id="UP000294865">
    <property type="component" value="Unassembled WGS sequence"/>
</dbReference>
<dbReference type="SUPFAM" id="SSF51011">
    <property type="entry name" value="Glycosyl hydrolase domain"/>
    <property type="match status" value="1"/>
</dbReference>
<feature type="domain" description="HTH araC/xylS-type" evidence="4">
    <location>
        <begin position="157"/>
        <end position="255"/>
    </location>
</feature>
<dbReference type="AlphaFoldDB" id="A0A4R6C4E4"/>
<dbReference type="Gene3D" id="2.60.40.1500">
    <property type="entry name" value="Glycosyl hydrolase domain, family 39"/>
    <property type="match status" value="1"/>
</dbReference>
<evidence type="ECO:0000256" key="3">
    <source>
        <dbReference type="ARBA" id="ARBA00023163"/>
    </source>
</evidence>
<reference evidence="5 6" key="1">
    <citation type="submission" date="2019-01" db="EMBL/GenBank/DDBJ databases">
        <title>Draft genome sequences of Macrococcus caseolyticus, Macrococcus canis, Macrococcus bohemicus and Macrococcus goetzii.</title>
        <authorList>
            <person name="Mazhar S."/>
            <person name="Altermann E."/>
            <person name="Hill C."/>
            <person name="Mcauliffe O."/>
        </authorList>
    </citation>
    <scope>NUCLEOTIDE SEQUENCE [LARGE SCALE GENOMIC DNA]</scope>
    <source>
        <strain evidence="5 6">DPC7162</strain>
    </source>
</reference>
<sequence>MQRNYNIRVETESMYDFKRMNGLMVGFVVKGSAHVRYEQDVRKLSLGDVFVVNHRELYQMDVDSDSVICYVQFYMQYLSTQVDDVSKLKFNISHDSSESNMNQLRSIIARACVTQLRHTTLSRLTKQQLMIQLLIHMIHYVPNVYQNQPVEHNSKIDAVCEYIELHFHEDLSLSFLSEFVGWSESHLSKRFKSAMGMGFQQYLNETRIAHAKLDLQYSEQSMMDVALTNGFTSAASFSRTFKQFAGETPKQFRETHKSDVSLRSATAQFNALEIIALLNGFIEEMHPFIEDVDRVQFKEIEFNDKPTSLNPFHHLIQVGYLKYLLNAQYQAQLIKSDRDFGVQEILVNDPMPYIIRKERSDFKYDAQISNVYYDIDRCLDFLLKHDFKLTIHLDEYRDADYIKSFKALLYHMALHTYNEKAILLNLYVTALHPELVEIVDYFKSLFRHGGLYVHINQHTERRVNLLKQVEYAVKHFVYDANSNDAVDFDSVDDHAFHTARHMIANKTGYVKQFMKEVNIERPLILLNWNTLTGNTFVTNGEYFRGGIIMEQLMKLRSTVSMIGYWLNYDLHVSHCRNEQDYMNAIELFHQYNGKRPVYYTAMLSHRLTKDVLYEDDGCIVTGNDTAFQLLIFDAQHFNPYLALDEQMNWRTTELIHIKIKKLEQGMYKVKHFTLDKENGALFKQWRQHHTKHGMDQDSIDYVNRMSYPKLEVNEFEVIEDLMLNVRMITNAIHLIEVSRYPN</sequence>
<keyword evidence="1" id="KW-0805">Transcription regulation</keyword>
<dbReference type="SMART" id="SM00342">
    <property type="entry name" value="HTH_ARAC"/>
    <property type="match status" value="1"/>
</dbReference>
<dbReference type="InterPro" id="IPR037923">
    <property type="entry name" value="HTH-like"/>
</dbReference>
<keyword evidence="2" id="KW-0238">DNA-binding</keyword>
<dbReference type="PANTHER" id="PTHR43280:SF28">
    <property type="entry name" value="HTH-TYPE TRANSCRIPTIONAL ACTIVATOR RHAS"/>
    <property type="match status" value="1"/>
</dbReference>
<dbReference type="GO" id="GO:0043565">
    <property type="term" value="F:sequence-specific DNA binding"/>
    <property type="evidence" value="ECO:0007669"/>
    <property type="project" value="InterPro"/>
</dbReference>
<dbReference type="Gene3D" id="1.10.10.60">
    <property type="entry name" value="Homeodomain-like"/>
    <property type="match status" value="2"/>
</dbReference>
<comment type="caution">
    <text evidence="5">The sequence shown here is derived from an EMBL/GenBank/DDBJ whole genome shotgun (WGS) entry which is preliminary data.</text>
</comment>
<dbReference type="EMBL" id="SDQG01000004">
    <property type="protein sequence ID" value="TDM16583.1"/>
    <property type="molecule type" value="Genomic_DNA"/>
</dbReference>
<dbReference type="InterPro" id="IPR009057">
    <property type="entry name" value="Homeodomain-like_sf"/>
</dbReference>
<dbReference type="InterPro" id="IPR018060">
    <property type="entry name" value="HTH_AraC"/>
</dbReference>
<dbReference type="PANTHER" id="PTHR43280">
    <property type="entry name" value="ARAC-FAMILY TRANSCRIPTIONAL REGULATOR"/>
    <property type="match status" value="1"/>
</dbReference>
<dbReference type="SUPFAM" id="SSF51215">
    <property type="entry name" value="Regulatory protein AraC"/>
    <property type="match status" value="1"/>
</dbReference>
<evidence type="ECO:0000313" key="6">
    <source>
        <dbReference type="Proteomes" id="UP000294865"/>
    </source>
</evidence>
<dbReference type="RefSeq" id="WP_133419893.1">
    <property type="nucleotide sequence ID" value="NZ_JAXJTW010000040.1"/>
</dbReference>
<dbReference type="GO" id="GO:0003700">
    <property type="term" value="F:DNA-binding transcription factor activity"/>
    <property type="evidence" value="ECO:0007669"/>
    <property type="project" value="InterPro"/>
</dbReference>
<organism evidence="5 6">
    <name type="scientific">Macrococcoides canis</name>
    <dbReference type="NCBI Taxonomy" id="1855823"/>
    <lineage>
        <taxon>Bacteria</taxon>
        <taxon>Bacillati</taxon>
        <taxon>Bacillota</taxon>
        <taxon>Bacilli</taxon>
        <taxon>Bacillales</taxon>
        <taxon>Staphylococcaceae</taxon>
        <taxon>Macrococcoides</taxon>
    </lineage>
</organism>
<dbReference type="InterPro" id="IPR018062">
    <property type="entry name" value="HTH_AraC-typ_CS"/>
</dbReference>